<dbReference type="AlphaFoldDB" id="A0A7X4H9Q1"/>
<sequence length="425" mass="44946">MLSQLASSDTPSRIYAVLSSANESLPVGDAAAYLRSQLNAAAAQPPLLPLRYDELAAWIGHHAQAAADAYHRYQVAREYGAPRRHFATIAQARHFLREAAPGRLADGASLYGVVERWDDVDFQPMIASYLEQLGHGVPDRNRYLLYRDLLASGSGAADAGPVGGAAAPDRWRSGALELALAHSGEDFLPELIGYNLGRQQPCTDLLVARHELAELGLNADAFASAGVAAGSGPSALLSLRGIMARVGDPAAFYRRVADGYRLHALATRLPLPAASDAMAPLGAEPVLPPDAVADRAAPPPVPQPPQASAGDDHGPHIARSGQAAQAGPGMQAGRAEQAGSSEHGLAAEPQQRVRAERPVIRHHFPADEHAWEAIGCELRLLEARLAASDSKEEAMATLSRLLAPALQHSPAGLMAARIYTQLFNL</sequence>
<evidence type="ECO:0000313" key="3">
    <source>
        <dbReference type="Proteomes" id="UP000450676"/>
    </source>
</evidence>
<proteinExistence type="predicted"/>
<keyword evidence="3" id="KW-1185">Reference proteome</keyword>
<evidence type="ECO:0000313" key="2">
    <source>
        <dbReference type="EMBL" id="MYN06874.1"/>
    </source>
</evidence>
<dbReference type="RefSeq" id="WP_161071255.1">
    <property type="nucleotide sequence ID" value="NZ_WWCU01000004.1"/>
</dbReference>
<evidence type="ECO:0000256" key="1">
    <source>
        <dbReference type="SAM" id="MobiDB-lite"/>
    </source>
</evidence>
<gene>
    <name evidence="2" type="ORF">GTP77_05935</name>
</gene>
<reference evidence="2 3" key="1">
    <citation type="submission" date="2019-12" db="EMBL/GenBank/DDBJ databases">
        <title>Novel species isolated from a subtropical stream in China.</title>
        <authorList>
            <person name="Lu H."/>
        </authorList>
    </citation>
    <scope>NUCLEOTIDE SEQUENCE [LARGE SCALE GENOMIC DNA]</scope>
    <source>
        <strain evidence="2 3">FT127W</strain>
    </source>
</reference>
<feature type="region of interest" description="Disordered" evidence="1">
    <location>
        <begin position="285"/>
        <end position="352"/>
    </location>
</feature>
<organism evidence="2 3">
    <name type="scientific">Pseudoduganella aquatica</name>
    <dbReference type="NCBI Taxonomy" id="2660641"/>
    <lineage>
        <taxon>Bacteria</taxon>
        <taxon>Pseudomonadati</taxon>
        <taxon>Pseudomonadota</taxon>
        <taxon>Betaproteobacteria</taxon>
        <taxon>Burkholderiales</taxon>
        <taxon>Oxalobacteraceae</taxon>
        <taxon>Telluria group</taxon>
        <taxon>Pseudoduganella</taxon>
    </lineage>
</organism>
<name>A0A7X4H9Q1_9BURK</name>
<accession>A0A7X4H9Q1</accession>
<comment type="caution">
    <text evidence="2">The sequence shown here is derived from an EMBL/GenBank/DDBJ whole genome shotgun (WGS) entry which is preliminary data.</text>
</comment>
<dbReference type="EMBL" id="WWCU01000004">
    <property type="protein sequence ID" value="MYN06874.1"/>
    <property type="molecule type" value="Genomic_DNA"/>
</dbReference>
<dbReference type="Proteomes" id="UP000450676">
    <property type="component" value="Unassembled WGS sequence"/>
</dbReference>
<protein>
    <submittedName>
        <fullName evidence="2">Uncharacterized protein</fullName>
    </submittedName>
</protein>
<feature type="compositionally biased region" description="Low complexity" evidence="1">
    <location>
        <begin position="321"/>
        <end position="333"/>
    </location>
</feature>